<gene>
    <name evidence="1" type="ORF">LCGC14_2066180</name>
</gene>
<evidence type="ECO:0000313" key="1">
    <source>
        <dbReference type="EMBL" id="KKL74306.1"/>
    </source>
</evidence>
<dbReference type="AlphaFoldDB" id="A0A0F9F762"/>
<dbReference type="EMBL" id="LAZR01024699">
    <property type="protein sequence ID" value="KKL74306.1"/>
    <property type="molecule type" value="Genomic_DNA"/>
</dbReference>
<proteinExistence type="predicted"/>
<name>A0A0F9F762_9ZZZZ</name>
<organism evidence="1">
    <name type="scientific">marine sediment metagenome</name>
    <dbReference type="NCBI Taxonomy" id="412755"/>
    <lineage>
        <taxon>unclassified sequences</taxon>
        <taxon>metagenomes</taxon>
        <taxon>ecological metagenomes</taxon>
    </lineage>
</organism>
<comment type="caution">
    <text evidence="1">The sequence shown here is derived from an EMBL/GenBank/DDBJ whole genome shotgun (WGS) entry which is preliminary data.</text>
</comment>
<protein>
    <submittedName>
        <fullName evidence="1">Uncharacterized protein</fullName>
    </submittedName>
</protein>
<sequence>MSELDNKLKKIIQEVRGLHATDPRLQKGDLITHTQYLKGLGFELVERTDLDILFNLKQWLPKGGATRIIIKRLKEKYK</sequence>
<reference evidence="1" key="1">
    <citation type="journal article" date="2015" name="Nature">
        <title>Complex archaea that bridge the gap between prokaryotes and eukaryotes.</title>
        <authorList>
            <person name="Spang A."/>
            <person name="Saw J.H."/>
            <person name="Jorgensen S.L."/>
            <person name="Zaremba-Niedzwiedzka K."/>
            <person name="Martijn J."/>
            <person name="Lind A.E."/>
            <person name="van Eijk R."/>
            <person name="Schleper C."/>
            <person name="Guy L."/>
            <person name="Ettema T.J."/>
        </authorList>
    </citation>
    <scope>NUCLEOTIDE SEQUENCE</scope>
</reference>
<accession>A0A0F9F762</accession>